<protein>
    <submittedName>
        <fullName evidence="2">Uncharacterized protein</fullName>
    </submittedName>
</protein>
<dbReference type="VEuPathDB" id="AmoebaDB:ACA1_346860"/>
<dbReference type="GeneID" id="14913002"/>
<organism evidence="2 3">
    <name type="scientific">Acanthamoeba castellanii (strain ATCC 30010 / Neff)</name>
    <dbReference type="NCBI Taxonomy" id="1257118"/>
    <lineage>
        <taxon>Eukaryota</taxon>
        <taxon>Amoebozoa</taxon>
        <taxon>Discosea</taxon>
        <taxon>Longamoebia</taxon>
        <taxon>Centramoebida</taxon>
        <taxon>Acanthamoebidae</taxon>
        <taxon>Acanthamoeba</taxon>
    </lineage>
</organism>
<dbReference type="KEGG" id="acan:ACA1_346860"/>
<dbReference type="RefSeq" id="XP_004334509.1">
    <property type="nucleotide sequence ID" value="XM_004334461.1"/>
</dbReference>
<dbReference type="AlphaFoldDB" id="L8GJY3"/>
<evidence type="ECO:0000313" key="3">
    <source>
        <dbReference type="Proteomes" id="UP000011083"/>
    </source>
</evidence>
<keyword evidence="3" id="KW-1185">Reference proteome</keyword>
<gene>
    <name evidence="2" type="ORF">ACA1_346860</name>
</gene>
<feature type="region of interest" description="Disordered" evidence="1">
    <location>
        <begin position="153"/>
        <end position="178"/>
    </location>
</feature>
<evidence type="ECO:0000313" key="2">
    <source>
        <dbReference type="EMBL" id="ELR12496.1"/>
    </source>
</evidence>
<dbReference type="Proteomes" id="UP000011083">
    <property type="component" value="Unassembled WGS sequence"/>
</dbReference>
<accession>L8GJY3</accession>
<dbReference type="EMBL" id="KB008113">
    <property type="protein sequence ID" value="ELR12496.1"/>
    <property type="molecule type" value="Genomic_DNA"/>
</dbReference>
<evidence type="ECO:0000256" key="1">
    <source>
        <dbReference type="SAM" id="MobiDB-lite"/>
    </source>
</evidence>
<reference evidence="2 3" key="1">
    <citation type="journal article" date="2013" name="Genome Biol.">
        <title>Genome of Acanthamoeba castellanii highlights extensive lateral gene transfer and early evolution of tyrosine kinase signaling.</title>
        <authorList>
            <person name="Clarke M."/>
            <person name="Lohan A.J."/>
            <person name="Liu B."/>
            <person name="Lagkouvardos I."/>
            <person name="Roy S."/>
            <person name="Zafar N."/>
            <person name="Bertelli C."/>
            <person name="Schilde C."/>
            <person name="Kianianmomeni A."/>
            <person name="Burglin T.R."/>
            <person name="Frech C."/>
            <person name="Turcotte B."/>
            <person name="Kopec K.O."/>
            <person name="Synnott J.M."/>
            <person name="Choo C."/>
            <person name="Paponov I."/>
            <person name="Finkler A."/>
            <person name="Soon Heng Tan C."/>
            <person name="Hutchins A.P."/>
            <person name="Weinmeier T."/>
            <person name="Rattei T."/>
            <person name="Chu J.S."/>
            <person name="Gimenez G."/>
            <person name="Irimia M."/>
            <person name="Rigden D.J."/>
            <person name="Fitzpatrick D.A."/>
            <person name="Lorenzo-Morales J."/>
            <person name="Bateman A."/>
            <person name="Chiu C.H."/>
            <person name="Tang P."/>
            <person name="Hegemann P."/>
            <person name="Fromm H."/>
            <person name="Raoult D."/>
            <person name="Greub G."/>
            <person name="Miranda-Saavedra D."/>
            <person name="Chen N."/>
            <person name="Nash P."/>
            <person name="Ginger M.L."/>
            <person name="Horn M."/>
            <person name="Schaap P."/>
            <person name="Caler L."/>
            <person name="Loftus B."/>
        </authorList>
    </citation>
    <scope>NUCLEOTIDE SEQUENCE [LARGE SCALE GENOMIC DNA]</scope>
    <source>
        <strain evidence="2 3">Neff</strain>
    </source>
</reference>
<proteinExistence type="predicted"/>
<sequence>MALESSRRVATKRNGSRFNLPTFLHKSSSFDLGPDTDCDYPVFAAPRYTSPLRQPQPIIEEEEDEDGCWLPELAEPEEVKLFKSQEVMLAKCAQVVVEESGEKERSRSFDVVDLLSSPRHKLAEAAQLPRRLSLTYGPGELSKALQALMSLQSDGDVDSSEGEDCVKKEKRRSKKALSQSRRSFLSLLRRRVASRD</sequence>
<name>L8GJY3_ACACF</name>